<proteinExistence type="predicted"/>
<comment type="caution">
    <text evidence="1">The sequence shown here is derived from an EMBL/GenBank/DDBJ whole genome shotgun (WGS) entry which is preliminary data.</text>
</comment>
<dbReference type="RefSeq" id="WP_231002740.1">
    <property type="nucleotide sequence ID" value="NZ_JAJNEC010000003.1"/>
</dbReference>
<dbReference type="Proteomes" id="UP001199816">
    <property type="component" value="Unassembled WGS sequence"/>
</dbReference>
<gene>
    <name evidence="1" type="ORF">LQ567_03640</name>
</gene>
<evidence type="ECO:0000313" key="1">
    <source>
        <dbReference type="EMBL" id="MCD2421839.1"/>
    </source>
</evidence>
<evidence type="ECO:0000313" key="2">
    <source>
        <dbReference type="Proteomes" id="UP001199816"/>
    </source>
</evidence>
<protein>
    <submittedName>
        <fullName evidence="1">Uncharacterized protein</fullName>
    </submittedName>
</protein>
<organism evidence="1 2">
    <name type="scientific">Niabella pedocola</name>
    <dbReference type="NCBI Taxonomy" id="1752077"/>
    <lineage>
        <taxon>Bacteria</taxon>
        <taxon>Pseudomonadati</taxon>
        <taxon>Bacteroidota</taxon>
        <taxon>Chitinophagia</taxon>
        <taxon>Chitinophagales</taxon>
        <taxon>Chitinophagaceae</taxon>
        <taxon>Niabella</taxon>
    </lineage>
</organism>
<keyword evidence="2" id="KW-1185">Reference proteome</keyword>
<accession>A0ABS8PL60</accession>
<dbReference type="EMBL" id="JAJNEC010000003">
    <property type="protein sequence ID" value="MCD2421839.1"/>
    <property type="molecule type" value="Genomic_DNA"/>
</dbReference>
<reference evidence="1 2" key="1">
    <citation type="submission" date="2021-11" db="EMBL/GenBank/DDBJ databases">
        <title>Genomic of Niabella pedocola.</title>
        <authorList>
            <person name="Wu T."/>
        </authorList>
    </citation>
    <scope>NUCLEOTIDE SEQUENCE [LARGE SCALE GENOMIC DNA]</scope>
    <source>
        <strain evidence="1 2">JCM 31011</strain>
    </source>
</reference>
<name>A0ABS8PL60_9BACT</name>
<sequence length="178" mass="19730">MLNNCGKYDLRPYMHSDHLERSIAFIRSIGIPVTEHSIAEATFLPGILISEGGIIIDKERLQYPGDVLHEAGHIAVIPAAERATVCGAEIAARPERAAEEMMAIAWSYAACKYLNIDPYFVFHDEGYQNGGKQIADQFEAGQWFGVPMLQYAGMTAEPQMAAALNRPAYPAMIQWLRS</sequence>